<name>A0A4Q1RFG4_9FIRM</name>
<proteinExistence type="predicted"/>
<accession>A0A4Q1RFG4</accession>
<evidence type="ECO:0000313" key="2">
    <source>
        <dbReference type="Proteomes" id="UP000290106"/>
    </source>
</evidence>
<dbReference type="Proteomes" id="UP000290106">
    <property type="component" value="Unassembled WGS sequence"/>
</dbReference>
<gene>
    <name evidence="1" type="ORF">ETP43_02875</name>
</gene>
<organism evidence="1 2">
    <name type="scientific">Blautia faecicola</name>
    <dbReference type="NCBI Taxonomy" id="2509240"/>
    <lineage>
        <taxon>Bacteria</taxon>
        <taxon>Bacillati</taxon>
        <taxon>Bacillota</taxon>
        <taxon>Clostridia</taxon>
        <taxon>Lachnospirales</taxon>
        <taxon>Lachnospiraceae</taxon>
        <taxon>Blautia</taxon>
    </lineage>
</organism>
<dbReference type="RefSeq" id="WP_164979577.1">
    <property type="nucleotide sequence ID" value="NZ_SDKC01000001.1"/>
</dbReference>
<dbReference type="EMBL" id="SDKC01000001">
    <property type="protein sequence ID" value="RXS74272.1"/>
    <property type="molecule type" value="Genomic_DNA"/>
</dbReference>
<comment type="caution">
    <text evidence="1">The sequence shown here is derived from an EMBL/GenBank/DDBJ whole genome shotgun (WGS) entry which is preliminary data.</text>
</comment>
<reference evidence="1 2" key="1">
    <citation type="submission" date="2019-01" db="EMBL/GenBank/DDBJ databases">
        <title>Blautia sp. nov. KGMB01111 isolated human feces.</title>
        <authorList>
            <person name="Park J.-E."/>
            <person name="Kim J.-S."/>
            <person name="Park S.-H."/>
        </authorList>
    </citation>
    <scope>NUCLEOTIDE SEQUENCE [LARGE SCALE GENOMIC DNA]</scope>
    <source>
        <strain evidence="1 2">KGMB01111</strain>
    </source>
</reference>
<protein>
    <submittedName>
        <fullName evidence="1">Uncharacterized protein</fullName>
    </submittedName>
</protein>
<sequence>MEHFIFLLEKLGFEVKQGKHIAVKVPGMKRFKRLDTISEDLCRESLEAMFRYGDASLAALVNRAVSLLPARKAVFSPYQRKCYARRYRLHLAEKKRFTYKSGMREKKGERNRNSR</sequence>
<evidence type="ECO:0000313" key="1">
    <source>
        <dbReference type="EMBL" id="RXS74272.1"/>
    </source>
</evidence>
<keyword evidence="2" id="KW-1185">Reference proteome</keyword>
<dbReference type="AlphaFoldDB" id="A0A4Q1RFG4"/>